<keyword evidence="2 3" id="KW-0862">Zinc</keyword>
<dbReference type="STRING" id="44575.SAMN05216419_101053"/>
<evidence type="ECO:0000313" key="4">
    <source>
        <dbReference type="EMBL" id="SIN93626.1"/>
    </source>
</evidence>
<dbReference type="PANTHER" id="PTHR36150">
    <property type="entry name" value="DNA GYRASE INHIBITOR YACG"/>
    <property type="match status" value="1"/>
</dbReference>
<dbReference type="InterPro" id="IPR005584">
    <property type="entry name" value="DNA_gyrase_inhibitor_YacG"/>
</dbReference>
<dbReference type="Gene3D" id="3.30.50.10">
    <property type="entry name" value="Erythroid Transcription Factor GATA-1, subunit A"/>
    <property type="match status" value="1"/>
</dbReference>
<feature type="binding site" evidence="3">
    <location>
        <position position="11"/>
    </location>
    <ligand>
        <name>Zn(2+)</name>
        <dbReference type="ChEBI" id="CHEBI:29105"/>
    </ligand>
</feature>
<dbReference type="SUPFAM" id="SSF57716">
    <property type="entry name" value="Glucocorticoid receptor-like (DNA-binding domain)"/>
    <property type="match status" value="1"/>
</dbReference>
<proteinExistence type="inferred from homology"/>
<dbReference type="Pfam" id="PF03884">
    <property type="entry name" value="YacG"/>
    <property type="match status" value="1"/>
</dbReference>
<comment type="cofactor">
    <cofactor evidence="3">
        <name>Zn(2+)</name>
        <dbReference type="ChEBI" id="CHEBI:29105"/>
    </cofactor>
    <text evidence="3">Binds 1 zinc ion.</text>
</comment>
<dbReference type="GO" id="GO:0008270">
    <property type="term" value="F:zinc ion binding"/>
    <property type="evidence" value="ECO:0007669"/>
    <property type="project" value="UniProtKB-UniRule"/>
</dbReference>
<reference evidence="4 5" key="1">
    <citation type="submission" date="2016-12" db="EMBL/GenBank/DDBJ databases">
        <authorList>
            <person name="Song W.-J."/>
            <person name="Kurnit D.M."/>
        </authorList>
    </citation>
    <scope>NUCLEOTIDE SEQUENCE [LARGE SCALE GENOMIC DNA]</scope>
    <source>
        <strain evidence="4 5">ATCC 49181</strain>
    </source>
</reference>
<comment type="subunit">
    <text evidence="3">Interacts with GyrB.</text>
</comment>
<dbReference type="AlphaFoldDB" id="A0A1N6FEJ7"/>
<gene>
    <name evidence="3" type="primary">yacG</name>
    <name evidence="4" type="ORF">SAMN02743940_0218</name>
</gene>
<dbReference type="InterPro" id="IPR013088">
    <property type="entry name" value="Znf_NHR/GATA"/>
</dbReference>
<organism evidence="4 5">
    <name type="scientific">Nitrosomonas cryotolerans ATCC 49181</name>
    <dbReference type="NCBI Taxonomy" id="1131553"/>
    <lineage>
        <taxon>Bacteria</taxon>
        <taxon>Pseudomonadati</taxon>
        <taxon>Pseudomonadota</taxon>
        <taxon>Betaproteobacteria</taxon>
        <taxon>Nitrosomonadales</taxon>
        <taxon>Nitrosomonadaceae</taxon>
        <taxon>Nitrosomonas</taxon>
    </lineage>
</organism>
<feature type="binding site" evidence="3">
    <location>
        <position position="8"/>
    </location>
    <ligand>
        <name>Zn(2+)</name>
        <dbReference type="ChEBI" id="CHEBI:29105"/>
    </ligand>
</feature>
<dbReference type="EMBL" id="FSRO01000001">
    <property type="protein sequence ID" value="SIN93626.1"/>
    <property type="molecule type" value="Genomic_DNA"/>
</dbReference>
<evidence type="ECO:0000256" key="3">
    <source>
        <dbReference type="HAMAP-Rule" id="MF_00649"/>
    </source>
</evidence>
<comment type="similarity">
    <text evidence="3">Belongs to the DNA gyrase inhibitor YacG family.</text>
</comment>
<name>A0A1N6FEJ7_9PROT</name>
<feature type="binding site" evidence="3">
    <location>
        <position position="31"/>
    </location>
    <ligand>
        <name>Zn(2+)</name>
        <dbReference type="ChEBI" id="CHEBI:29105"/>
    </ligand>
</feature>
<evidence type="ECO:0000313" key="5">
    <source>
        <dbReference type="Proteomes" id="UP000185062"/>
    </source>
</evidence>
<dbReference type="GO" id="GO:0008657">
    <property type="term" value="F:DNA topoisomerase type II (double strand cut, ATP-hydrolyzing) inhibitor activity"/>
    <property type="evidence" value="ECO:0007669"/>
    <property type="project" value="UniProtKB-UniRule"/>
</dbReference>
<evidence type="ECO:0000256" key="2">
    <source>
        <dbReference type="ARBA" id="ARBA00022833"/>
    </source>
</evidence>
<protein>
    <recommendedName>
        <fullName evidence="3">DNA gyrase inhibitor YacG</fullName>
    </recommendedName>
</protein>
<dbReference type="HAMAP" id="MF_00649">
    <property type="entry name" value="DNA_gyrase_inhibitor_YacG"/>
    <property type="match status" value="1"/>
</dbReference>
<dbReference type="eggNOG" id="COG3024">
    <property type="taxonomic scope" value="Bacteria"/>
</dbReference>
<sequence>MKQHIVTCPQCGKNVVWEPASRFRPFCSERCKMNDLGQWANEGYRIPETEQNKKEED</sequence>
<keyword evidence="1 3" id="KW-0479">Metal-binding</keyword>
<accession>A0A1N6FEJ7</accession>
<dbReference type="PANTHER" id="PTHR36150:SF1">
    <property type="entry name" value="DNA GYRASE INHIBITOR YACG"/>
    <property type="match status" value="1"/>
</dbReference>
<dbReference type="GO" id="GO:0006355">
    <property type="term" value="P:regulation of DNA-templated transcription"/>
    <property type="evidence" value="ECO:0007669"/>
    <property type="project" value="InterPro"/>
</dbReference>
<keyword evidence="5" id="KW-1185">Reference proteome</keyword>
<evidence type="ECO:0000256" key="1">
    <source>
        <dbReference type="ARBA" id="ARBA00022723"/>
    </source>
</evidence>
<feature type="binding site" evidence="3">
    <location>
        <position position="27"/>
    </location>
    <ligand>
        <name>Zn(2+)</name>
        <dbReference type="ChEBI" id="CHEBI:29105"/>
    </ligand>
</feature>
<dbReference type="RefSeq" id="WP_028461285.1">
    <property type="nucleotide sequence ID" value="NZ_FSRO01000001.1"/>
</dbReference>
<comment type="function">
    <text evidence="3">Inhibits all the catalytic activities of DNA gyrase by preventing its interaction with DNA. Acts by binding directly to the C-terminal domain of GyrB, which probably disrupts DNA binding by the gyrase.</text>
</comment>
<dbReference type="Proteomes" id="UP000185062">
    <property type="component" value="Unassembled WGS sequence"/>
</dbReference>